<sequence>MFVATSSTLNNNHPPSYIVAATTTTATTNIGIDPTTSSTTPQTLSDIKLICFQRKK</sequence>
<evidence type="ECO:0000313" key="2">
    <source>
        <dbReference type="EMBL" id="CAF4266410.1"/>
    </source>
</evidence>
<dbReference type="Proteomes" id="UP000663864">
    <property type="component" value="Unassembled WGS sequence"/>
</dbReference>
<gene>
    <name evidence="2" type="ORF">JBS370_LOCUS39263</name>
    <name evidence="1" type="ORF">ZHD862_LOCUS38802</name>
</gene>
<dbReference type="EMBL" id="CAJOBD010026101">
    <property type="protein sequence ID" value="CAF4266410.1"/>
    <property type="molecule type" value="Genomic_DNA"/>
</dbReference>
<dbReference type="Proteomes" id="UP000663836">
    <property type="component" value="Unassembled WGS sequence"/>
</dbReference>
<accession>A0A815VNT6</accession>
<evidence type="ECO:0000313" key="1">
    <source>
        <dbReference type="EMBL" id="CAF1532857.1"/>
    </source>
</evidence>
<comment type="caution">
    <text evidence="1">The sequence shown here is derived from an EMBL/GenBank/DDBJ whole genome shotgun (WGS) entry which is preliminary data.</text>
</comment>
<organism evidence="1 3">
    <name type="scientific">Rotaria sordida</name>
    <dbReference type="NCBI Taxonomy" id="392033"/>
    <lineage>
        <taxon>Eukaryota</taxon>
        <taxon>Metazoa</taxon>
        <taxon>Spiralia</taxon>
        <taxon>Gnathifera</taxon>
        <taxon>Rotifera</taxon>
        <taxon>Eurotatoria</taxon>
        <taxon>Bdelloidea</taxon>
        <taxon>Philodinida</taxon>
        <taxon>Philodinidae</taxon>
        <taxon>Rotaria</taxon>
    </lineage>
</organism>
<dbReference type="AlphaFoldDB" id="A0A815VNT6"/>
<dbReference type="EMBL" id="CAJNOT010011083">
    <property type="protein sequence ID" value="CAF1532857.1"/>
    <property type="molecule type" value="Genomic_DNA"/>
</dbReference>
<protein>
    <submittedName>
        <fullName evidence="1">Uncharacterized protein</fullName>
    </submittedName>
</protein>
<proteinExistence type="predicted"/>
<reference evidence="1" key="1">
    <citation type="submission" date="2021-02" db="EMBL/GenBank/DDBJ databases">
        <authorList>
            <person name="Nowell W R."/>
        </authorList>
    </citation>
    <scope>NUCLEOTIDE SEQUENCE</scope>
</reference>
<evidence type="ECO:0000313" key="3">
    <source>
        <dbReference type="Proteomes" id="UP000663864"/>
    </source>
</evidence>
<feature type="non-terminal residue" evidence="1">
    <location>
        <position position="56"/>
    </location>
</feature>
<name>A0A815VNT6_9BILA</name>